<comment type="caution">
    <text evidence="1">The sequence shown here is derived from an EMBL/GenBank/DDBJ whole genome shotgun (WGS) entry which is preliminary data.</text>
</comment>
<organism evidence="1 2">
    <name type="scientific">Prevotella bivia DNF00320</name>
    <dbReference type="NCBI Taxonomy" id="1401068"/>
    <lineage>
        <taxon>Bacteria</taxon>
        <taxon>Pseudomonadati</taxon>
        <taxon>Bacteroidota</taxon>
        <taxon>Bacteroidia</taxon>
        <taxon>Bacteroidales</taxon>
        <taxon>Prevotellaceae</taxon>
        <taxon>Prevotella</taxon>
    </lineage>
</organism>
<gene>
    <name evidence="1" type="ORF">HMPREF0647_04705</name>
</gene>
<proteinExistence type="predicted"/>
<name>A0A096AEI5_9BACT</name>
<dbReference type="AlphaFoldDB" id="A0A096AEI5"/>
<dbReference type="OrthoDB" id="1078635at2"/>
<reference evidence="1 2" key="1">
    <citation type="submission" date="2014-07" db="EMBL/GenBank/DDBJ databases">
        <authorList>
            <person name="McCorrison J."/>
            <person name="Sanka R."/>
            <person name="Torralba M."/>
            <person name="Gillis M."/>
            <person name="Haft D.H."/>
            <person name="Methe B."/>
            <person name="Sutton G."/>
            <person name="Nelson K.E."/>
        </authorList>
    </citation>
    <scope>NUCLEOTIDE SEQUENCE [LARGE SCALE GENOMIC DNA]</scope>
    <source>
        <strain evidence="1 2">DNF00320</strain>
    </source>
</reference>
<protein>
    <submittedName>
        <fullName evidence="1">Uncharacterized protein</fullName>
    </submittedName>
</protein>
<dbReference type="Proteomes" id="UP000029525">
    <property type="component" value="Unassembled WGS sequence"/>
</dbReference>
<evidence type="ECO:0000313" key="1">
    <source>
        <dbReference type="EMBL" id="KGF44956.1"/>
    </source>
</evidence>
<sequence length="149" mass="16966">MKGLTTAEMEIKMSFPDMEKMVVEFDVVFSKQEVEKKGREIAASLDTYLLRYEHRGKRATFYFSQKAKEVVMNMEEGQEVTLVQRDVAGKVIPSLSRKGRLEAFEGTVYVTYMSGDATVRVEFEDDTASYAIYNLVFSQTDKQKEGGAQ</sequence>
<evidence type="ECO:0000313" key="2">
    <source>
        <dbReference type="Proteomes" id="UP000029525"/>
    </source>
</evidence>
<dbReference type="EMBL" id="JRNQ01000023">
    <property type="protein sequence ID" value="KGF44956.1"/>
    <property type="molecule type" value="Genomic_DNA"/>
</dbReference>
<dbReference type="RefSeq" id="WP_036866660.1">
    <property type="nucleotide sequence ID" value="NZ_JRNQ01000023.1"/>
</dbReference>
<accession>A0A096AEI5</accession>